<evidence type="ECO:0000256" key="1">
    <source>
        <dbReference type="SAM" id="MobiDB-lite"/>
    </source>
</evidence>
<protein>
    <submittedName>
        <fullName evidence="2">Os08g0449901 protein</fullName>
    </submittedName>
</protein>
<feature type="region of interest" description="Disordered" evidence="1">
    <location>
        <begin position="202"/>
        <end position="223"/>
    </location>
</feature>
<dbReference type="PaxDb" id="39947-A0A0P0XGA5"/>
<dbReference type="Gramene" id="Os08t0449901-00">
    <property type="protein sequence ID" value="Os08t0449901-00"/>
    <property type="gene ID" value="Os08g0449901"/>
</dbReference>
<dbReference type="Proteomes" id="UP000059680">
    <property type="component" value="Chromosome 8"/>
</dbReference>
<proteinExistence type="predicted"/>
<dbReference type="AlphaFoldDB" id="A0A0P0XGA5"/>
<accession>A0A0P0XGA5</accession>
<dbReference type="EMBL" id="AP014964">
    <property type="protein sequence ID" value="BAT05695.1"/>
    <property type="molecule type" value="Genomic_DNA"/>
</dbReference>
<keyword evidence="3" id="KW-1185">Reference proteome</keyword>
<reference evidence="2 3" key="3">
    <citation type="journal article" date="2013" name="Rice">
        <title>Improvement of the Oryza sativa Nipponbare reference genome using next generation sequence and optical map data.</title>
        <authorList>
            <person name="Kawahara Y."/>
            <person name="de la Bastide M."/>
            <person name="Hamilton J.P."/>
            <person name="Kanamori H."/>
            <person name="McCombie W.R."/>
            <person name="Ouyang S."/>
            <person name="Schwartz D.C."/>
            <person name="Tanaka T."/>
            <person name="Wu J."/>
            <person name="Zhou S."/>
            <person name="Childs K.L."/>
            <person name="Davidson R.M."/>
            <person name="Lin H."/>
            <person name="Quesada-Ocampo L."/>
            <person name="Vaillancourt B."/>
            <person name="Sakai H."/>
            <person name="Lee S.S."/>
            <person name="Kim J."/>
            <person name="Numa H."/>
            <person name="Itoh T."/>
            <person name="Buell C.R."/>
            <person name="Matsumoto T."/>
        </authorList>
    </citation>
    <scope>NUCLEOTIDE SEQUENCE [LARGE SCALE GENOMIC DNA]</scope>
    <source>
        <strain evidence="3">cv. Nipponbare</strain>
    </source>
</reference>
<reference evidence="2 3" key="2">
    <citation type="journal article" date="2013" name="Plant Cell Physiol.">
        <title>Rice Annotation Project Database (RAP-DB): an integrative and interactive database for rice genomics.</title>
        <authorList>
            <person name="Sakai H."/>
            <person name="Lee S.S."/>
            <person name="Tanaka T."/>
            <person name="Numa H."/>
            <person name="Kim J."/>
            <person name="Kawahara Y."/>
            <person name="Wakimoto H."/>
            <person name="Yang C.C."/>
            <person name="Iwamoto M."/>
            <person name="Abe T."/>
            <person name="Yamada Y."/>
            <person name="Muto A."/>
            <person name="Inokuchi H."/>
            <person name="Ikemura T."/>
            <person name="Matsumoto T."/>
            <person name="Sasaki T."/>
            <person name="Itoh T."/>
        </authorList>
    </citation>
    <scope>NUCLEOTIDE SEQUENCE [LARGE SCALE GENOMIC DNA]</scope>
    <source>
        <strain evidence="3">cv. Nipponbare</strain>
    </source>
</reference>
<organism evidence="2 3">
    <name type="scientific">Oryza sativa subsp. japonica</name>
    <name type="common">Rice</name>
    <dbReference type="NCBI Taxonomy" id="39947"/>
    <lineage>
        <taxon>Eukaryota</taxon>
        <taxon>Viridiplantae</taxon>
        <taxon>Streptophyta</taxon>
        <taxon>Embryophyta</taxon>
        <taxon>Tracheophyta</taxon>
        <taxon>Spermatophyta</taxon>
        <taxon>Magnoliopsida</taxon>
        <taxon>Liliopsida</taxon>
        <taxon>Poales</taxon>
        <taxon>Poaceae</taxon>
        <taxon>BOP clade</taxon>
        <taxon>Oryzoideae</taxon>
        <taxon>Oryzeae</taxon>
        <taxon>Oryzinae</taxon>
        <taxon>Oryza</taxon>
        <taxon>Oryza sativa</taxon>
    </lineage>
</organism>
<reference evidence="3" key="1">
    <citation type="journal article" date="2005" name="Nature">
        <title>The map-based sequence of the rice genome.</title>
        <authorList>
            <consortium name="International rice genome sequencing project (IRGSP)"/>
            <person name="Matsumoto T."/>
            <person name="Wu J."/>
            <person name="Kanamori H."/>
            <person name="Katayose Y."/>
            <person name="Fujisawa M."/>
            <person name="Namiki N."/>
            <person name="Mizuno H."/>
            <person name="Yamamoto K."/>
            <person name="Antonio B.A."/>
            <person name="Baba T."/>
            <person name="Sakata K."/>
            <person name="Nagamura Y."/>
            <person name="Aoki H."/>
            <person name="Arikawa K."/>
            <person name="Arita K."/>
            <person name="Bito T."/>
            <person name="Chiden Y."/>
            <person name="Fujitsuka N."/>
            <person name="Fukunaka R."/>
            <person name="Hamada M."/>
            <person name="Harada C."/>
            <person name="Hayashi A."/>
            <person name="Hijishita S."/>
            <person name="Honda M."/>
            <person name="Hosokawa S."/>
            <person name="Ichikawa Y."/>
            <person name="Idonuma A."/>
            <person name="Iijima M."/>
            <person name="Ikeda M."/>
            <person name="Ikeno M."/>
            <person name="Ito K."/>
            <person name="Ito S."/>
            <person name="Ito T."/>
            <person name="Ito Y."/>
            <person name="Ito Y."/>
            <person name="Iwabuchi A."/>
            <person name="Kamiya K."/>
            <person name="Karasawa W."/>
            <person name="Kurita K."/>
            <person name="Katagiri S."/>
            <person name="Kikuta A."/>
            <person name="Kobayashi H."/>
            <person name="Kobayashi N."/>
            <person name="Machita K."/>
            <person name="Maehara T."/>
            <person name="Masukawa M."/>
            <person name="Mizubayashi T."/>
            <person name="Mukai Y."/>
            <person name="Nagasaki H."/>
            <person name="Nagata Y."/>
            <person name="Naito S."/>
            <person name="Nakashima M."/>
            <person name="Nakama Y."/>
            <person name="Nakamichi Y."/>
            <person name="Nakamura M."/>
            <person name="Meguro A."/>
            <person name="Negishi M."/>
            <person name="Ohta I."/>
            <person name="Ohta T."/>
            <person name="Okamoto M."/>
            <person name="Ono N."/>
            <person name="Saji S."/>
            <person name="Sakaguchi M."/>
            <person name="Sakai K."/>
            <person name="Shibata M."/>
            <person name="Shimokawa T."/>
            <person name="Song J."/>
            <person name="Takazaki Y."/>
            <person name="Terasawa K."/>
            <person name="Tsugane M."/>
            <person name="Tsuji K."/>
            <person name="Ueda S."/>
            <person name="Waki K."/>
            <person name="Yamagata H."/>
            <person name="Yamamoto M."/>
            <person name="Yamamoto S."/>
            <person name="Yamane H."/>
            <person name="Yoshiki S."/>
            <person name="Yoshihara R."/>
            <person name="Yukawa K."/>
            <person name="Zhong H."/>
            <person name="Yano M."/>
            <person name="Yuan Q."/>
            <person name="Ouyang S."/>
            <person name="Liu J."/>
            <person name="Jones K.M."/>
            <person name="Gansberger K."/>
            <person name="Moffat K."/>
            <person name="Hill J."/>
            <person name="Bera J."/>
            <person name="Fadrosh D."/>
            <person name="Jin S."/>
            <person name="Johri S."/>
            <person name="Kim M."/>
            <person name="Overton L."/>
            <person name="Reardon M."/>
            <person name="Tsitrin T."/>
            <person name="Vuong H."/>
            <person name="Weaver B."/>
            <person name="Ciecko A."/>
            <person name="Tallon L."/>
            <person name="Jackson J."/>
            <person name="Pai G."/>
            <person name="Aken S.V."/>
            <person name="Utterback T."/>
            <person name="Reidmuller S."/>
            <person name="Feldblyum T."/>
            <person name="Hsiao J."/>
            <person name="Zismann V."/>
            <person name="Iobst S."/>
            <person name="de Vazeille A.R."/>
            <person name="Buell C.R."/>
            <person name="Ying K."/>
            <person name="Li Y."/>
            <person name="Lu T."/>
            <person name="Huang Y."/>
            <person name="Zhao Q."/>
            <person name="Feng Q."/>
            <person name="Zhang L."/>
            <person name="Zhu J."/>
            <person name="Weng Q."/>
            <person name="Mu J."/>
            <person name="Lu Y."/>
            <person name="Fan D."/>
            <person name="Liu Y."/>
            <person name="Guan J."/>
            <person name="Zhang Y."/>
            <person name="Yu S."/>
            <person name="Liu X."/>
            <person name="Zhang Y."/>
            <person name="Hong G."/>
            <person name="Han B."/>
            <person name="Choisne N."/>
            <person name="Demange N."/>
            <person name="Orjeda G."/>
            <person name="Samain S."/>
            <person name="Cattolico L."/>
            <person name="Pelletier E."/>
            <person name="Couloux A."/>
            <person name="Segurens B."/>
            <person name="Wincker P."/>
            <person name="D'Hont A."/>
            <person name="Scarpelli C."/>
            <person name="Weissenbach J."/>
            <person name="Salanoubat M."/>
            <person name="Quetier F."/>
            <person name="Yu Y."/>
            <person name="Kim H.R."/>
            <person name="Rambo T."/>
            <person name="Currie J."/>
            <person name="Collura K."/>
            <person name="Luo M."/>
            <person name="Yang T."/>
            <person name="Ammiraju J.S.S."/>
            <person name="Engler F."/>
            <person name="Soderlund C."/>
            <person name="Wing R.A."/>
            <person name="Palmer L.E."/>
            <person name="de la Bastide M."/>
            <person name="Spiegel L."/>
            <person name="Nascimento L."/>
            <person name="Zutavern T."/>
            <person name="O'Shaughnessy A."/>
            <person name="Dike S."/>
            <person name="Dedhia N."/>
            <person name="Preston R."/>
            <person name="Balija V."/>
            <person name="McCombie W.R."/>
            <person name="Chow T."/>
            <person name="Chen H."/>
            <person name="Chung M."/>
            <person name="Chen C."/>
            <person name="Shaw J."/>
            <person name="Wu H."/>
            <person name="Hsiao K."/>
            <person name="Chao Y."/>
            <person name="Chu M."/>
            <person name="Cheng C."/>
            <person name="Hour A."/>
            <person name="Lee P."/>
            <person name="Lin S."/>
            <person name="Lin Y."/>
            <person name="Liou J."/>
            <person name="Liu S."/>
            <person name="Hsing Y."/>
            <person name="Raghuvanshi S."/>
            <person name="Mohanty A."/>
            <person name="Bharti A.K."/>
            <person name="Gaur A."/>
            <person name="Gupta V."/>
            <person name="Kumar D."/>
            <person name="Ravi V."/>
            <person name="Vij S."/>
            <person name="Kapur A."/>
            <person name="Khurana P."/>
            <person name="Khurana P."/>
            <person name="Khurana J.P."/>
            <person name="Tyagi A.K."/>
            <person name="Gaikwad K."/>
            <person name="Singh A."/>
            <person name="Dalal V."/>
            <person name="Srivastava S."/>
            <person name="Dixit A."/>
            <person name="Pal A.K."/>
            <person name="Ghazi I.A."/>
            <person name="Yadav M."/>
            <person name="Pandit A."/>
            <person name="Bhargava A."/>
            <person name="Sureshbabu K."/>
            <person name="Batra K."/>
            <person name="Sharma T.R."/>
            <person name="Mohapatra T."/>
            <person name="Singh N.K."/>
            <person name="Messing J."/>
            <person name="Nelson A.B."/>
            <person name="Fuks G."/>
            <person name="Kavchok S."/>
            <person name="Keizer G."/>
            <person name="Linton E."/>
            <person name="Llaca V."/>
            <person name="Song R."/>
            <person name="Tanyolac B."/>
            <person name="Young S."/>
            <person name="Ho-Il K."/>
            <person name="Hahn J.H."/>
            <person name="Sangsakoo G."/>
            <person name="Vanavichit A."/>
            <person name="de Mattos Luiz.A.T."/>
            <person name="Zimmer P.D."/>
            <person name="Malone G."/>
            <person name="Dellagostin O."/>
            <person name="de Oliveira A.C."/>
            <person name="Bevan M."/>
            <person name="Bancroft I."/>
            <person name="Minx P."/>
            <person name="Cordum H."/>
            <person name="Wilson R."/>
            <person name="Cheng Z."/>
            <person name="Jin W."/>
            <person name="Jiang J."/>
            <person name="Leong S.A."/>
            <person name="Iwama H."/>
            <person name="Gojobori T."/>
            <person name="Itoh T."/>
            <person name="Niimura Y."/>
            <person name="Fujii Y."/>
            <person name="Habara T."/>
            <person name="Sakai H."/>
            <person name="Sato Y."/>
            <person name="Wilson G."/>
            <person name="Kumar K."/>
            <person name="McCouch S."/>
            <person name="Juretic N."/>
            <person name="Hoen D."/>
            <person name="Wright S."/>
            <person name="Bruskiewich R."/>
            <person name="Bureau T."/>
            <person name="Miyao A."/>
            <person name="Hirochika H."/>
            <person name="Nishikawa T."/>
            <person name="Kadowaki K."/>
            <person name="Sugiura M."/>
            <person name="Burr B."/>
            <person name="Sasaki T."/>
        </authorList>
    </citation>
    <scope>NUCLEOTIDE SEQUENCE [LARGE SCALE GENOMIC DNA]</scope>
    <source>
        <strain evidence="3">cv. Nipponbare</strain>
    </source>
</reference>
<dbReference type="InParanoid" id="A0A0P0XGA5"/>
<evidence type="ECO:0000313" key="2">
    <source>
        <dbReference type="EMBL" id="BAT05695.1"/>
    </source>
</evidence>
<evidence type="ECO:0000313" key="3">
    <source>
        <dbReference type="Proteomes" id="UP000059680"/>
    </source>
</evidence>
<feature type="compositionally biased region" description="Basic and acidic residues" evidence="1">
    <location>
        <begin position="145"/>
        <end position="156"/>
    </location>
</feature>
<feature type="region of interest" description="Disordered" evidence="1">
    <location>
        <begin position="123"/>
        <end position="156"/>
    </location>
</feature>
<gene>
    <name evidence="2" type="ordered locus">Os08g0449901</name>
    <name evidence="2" type="ORF">OSNPB_080449901</name>
</gene>
<name>A0A0P0XGA5_ORYSJ</name>
<sequence length="223" mass="23184">MNPFPFTAAEEVDAIMQCGVAVDVVPVAGDDGHAHAVADQHQVPLLLLDVHRLLVHALFHVDHVPARALRRRRVHGRAHRRVVAAPVLGDHGVHRHATGAQRHLQQPAFPGSQPVRGAAALGEAAAGRRPRDRGLAGGHLAEAVGEERRDGLEGGADERAEHGAGVVEALLAGVLVAQRAAQPRPEVGASVTGADVGRRGGAGVGGLVGRRRRGGHRPGQLVG</sequence>
<feature type="non-terminal residue" evidence="2">
    <location>
        <position position="1"/>
    </location>
</feature>